<dbReference type="KEGG" id="cceu:CBR64_08340"/>
<organism evidence="11 12">
    <name type="scientific">Cellulosimicrobium cellulans</name>
    <name type="common">Arthrobacter luteus</name>
    <dbReference type="NCBI Taxonomy" id="1710"/>
    <lineage>
        <taxon>Bacteria</taxon>
        <taxon>Bacillati</taxon>
        <taxon>Actinomycetota</taxon>
        <taxon>Actinomycetes</taxon>
        <taxon>Micrococcales</taxon>
        <taxon>Promicromonosporaceae</taxon>
        <taxon>Cellulosimicrobium</taxon>
    </lineage>
</organism>
<evidence type="ECO:0000256" key="9">
    <source>
        <dbReference type="SAM" id="MobiDB-lite"/>
    </source>
</evidence>
<dbReference type="PANTHER" id="PTHR31983:SF0">
    <property type="entry name" value="GLUCAN ENDO-1,3-BETA-D-GLUCOSIDASE 2"/>
    <property type="match status" value="1"/>
</dbReference>
<proteinExistence type="inferred from homology"/>
<dbReference type="GO" id="GO:0042973">
    <property type="term" value="F:glucan endo-1,3-beta-D-glucosidase activity"/>
    <property type="evidence" value="ECO:0007669"/>
    <property type="project" value="UniProtKB-EC"/>
</dbReference>
<sequence length="1677" mass="176569">MTRPHADVRRHPDARPRTPRSTPRGRATTTVAVVALVAGLALAAPPTAGAEPVENPDVVRVGSGSYASAPPAALDNPNRDVSGFVDKDLYLDESLAGTPVPTNAWWTDLLVSRYSGDLWANPLVVSNAREGTRVTLPTRWNDAGTARVLESPIVVGATAEPALGPSDVVMADFEDGYPTGWAATGTAFSGGPAAGTAAGQSPVSGFLGNRLVNSFTAAQGDGATGTLTSPTFTVDRDHVAFLVGGGNHPGQEEVRLVVDGQTVRAATGKDSEQLAWVTWDVADLRGRTARIEVVDQLQAGWAHVLVDQVVRTDDPDGLETRLSSTFAAQDATVTGWGEWDVSWRLRGEGETADRPQGIDVTAARGVPYVWFELDGVQPRITVDEDAELFGLDGAPLTLPADVSALRVQQDGRSYGIHLPDGSHVERAGNALLVTASAPYLVVSAVSQGAGSGADLAAMHQRAFAVVRDTRMEYDYDVASGLVTQTWDADTEALQGANLDTLQGWLPHHYREADQDLAFTGGTYDTPRGLLRTTAGHGGWELRYPFEGIVPFLPDPEGTPGYDRERMVRYVEDYAAKTGYGGDTYWGGKDVLQLAEYMAVAKEIGADDAYSTLKGSLTTALDDWFTYTPGETEHFFARYPTWQALIGFSDSYGSLEFTDNHFHYGYFTLAAAYLALEDPEWGAQYGDLATLVAKQYGNWDREDDAFPYLRTFDTWQGHSYAGGLSSPGGNNQESSSEAIQSWVGLFLLGSALGDDAMRDTGAMGYVTERAAVQEYWFDYHGRDGAPASEGPGNFPAAYEHGTTGILFDSGQAFATYFSGDPAWMYGIQWMPTGPWFSWFGEDADFGTELLARMFDERPGVLGEYVPGDNGGNLARAAKQWYGVGTDWGADVQLDRAAAVRSLQDGVRNAYRHHAAYVTARTAANPLYDAGRGALLISVGADGELVFPADVWNPDALPAALRPVAPPADAPDRDPKEWATSWPAFRYLSTDYTADPAALEALYAYDVRGFDPGDAADVAHAADVYARMGDALGNVVLGYVAQVDPDMYAVVSAELEERGDPVARGVSMAGLVHYTGLANRGLGQHTTDRRVGTPTSQVYRDGDAYTYVVFNPTDEQQRYPVYEGARQVGTIEVPPGQVVRHRLDAALDRVEVSAAGSVRTVPAGQEVALTATGYDQYGAVVDLPGLTWTVDAGGTVASTGARTATFRATQDADPVTVRASSGGVTGTYALRVGAAPALAGVSVEPAFARVVSGERQAFSATGVDQYGDPFPLGSVAWSAGDRGSVADGAFTAGAAGAGRVTATVGGVTGSAVVAVVADLPDVARGKAVTASSAIGAGARPELAVDGDASTRWESEWADGQWLQVDLGARHELEQVEVDWEGAAAATFSVQVADAPDGPWRTLRTVTKTDASPDAIEVDGAGRYVRLDAPTRLLPAYGVSVFELRVRGVRAGDAVAPTTVLVSPGSAHVRPGSALDLTAYAFDAAGHGGPTAAAWSVTGTSTISAGGRLTAQGSGAAVVTARVGGLSGTADVVVGGTPSGGGTGDPGTGVVELAQGRPAVASSVSGGQLPGLALDGNPGSRWESQFADDQWLRVDLGQRAALTRVEIDWETAAPARFSVQVGDSPTGPWTTLRTVAKTSAAPDVVAVAGTGRYLRIDAPERLTPWGVSIWELRAYGTPSA</sequence>
<dbReference type="Gene3D" id="2.60.120.260">
    <property type="entry name" value="Galactose-binding domain-like"/>
    <property type="match status" value="2"/>
</dbReference>
<evidence type="ECO:0000256" key="4">
    <source>
        <dbReference type="ARBA" id="ARBA00022801"/>
    </source>
</evidence>
<evidence type="ECO:0000256" key="7">
    <source>
        <dbReference type="ARBA" id="ARBA00023316"/>
    </source>
</evidence>
<dbReference type="EMBL" id="CP021383">
    <property type="protein sequence ID" value="ARU51487.1"/>
    <property type="molecule type" value="Genomic_DNA"/>
</dbReference>
<dbReference type="GO" id="GO:0071555">
    <property type="term" value="P:cell wall organization"/>
    <property type="evidence" value="ECO:0007669"/>
    <property type="project" value="UniProtKB-KW"/>
</dbReference>
<evidence type="ECO:0000256" key="3">
    <source>
        <dbReference type="ARBA" id="ARBA00012780"/>
    </source>
</evidence>
<dbReference type="Pfam" id="PF22633">
    <property type="entry name" value="F5_F8_type_C_2"/>
    <property type="match status" value="2"/>
</dbReference>
<comment type="catalytic activity">
    <reaction evidence="1">
        <text>Hydrolysis of (1-&gt;3)-beta-D-glucosidic linkages in (1-&gt;3)-beta-D-glucans.</text>
        <dbReference type="EC" id="3.2.1.39"/>
    </reaction>
</comment>
<keyword evidence="4" id="KW-0378">Hydrolase</keyword>
<dbReference type="EC" id="3.2.1.39" evidence="3"/>
<dbReference type="Pfam" id="PF17652">
    <property type="entry name" value="Glyco_hydro81C"/>
    <property type="match status" value="1"/>
</dbReference>
<feature type="domain" description="F5/8 type C" evidence="10">
    <location>
        <begin position="1309"/>
        <end position="1446"/>
    </location>
</feature>
<dbReference type="PROSITE" id="PS52008">
    <property type="entry name" value="GH81"/>
    <property type="match status" value="1"/>
</dbReference>
<evidence type="ECO:0000313" key="11">
    <source>
        <dbReference type="EMBL" id="ARU51487.1"/>
    </source>
</evidence>
<dbReference type="RefSeq" id="WP_087470528.1">
    <property type="nucleotide sequence ID" value="NZ_CP021383.1"/>
</dbReference>
<dbReference type="OrthoDB" id="5480482at2"/>
<accession>A0A1Y0HTK6</accession>
<gene>
    <name evidence="11" type="ORF">CBR64_08340</name>
</gene>
<evidence type="ECO:0000256" key="1">
    <source>
        <dbReference type="ARBA" id="ARBA00000382"/>
    </source>
</evidence>
<evidence type="ECO:0000256" key="8">
    <source>
        <dbReference type="ARBA" id="ARBA00023326"/>
    </source>
</evidence>
<feature type="region of interest" description="Disordered" evidence="9">
    <location>
        <begin position="1"/>
        <end position="27"/>
    </location>
</feature>
<dbReference type="Proteomes" id="UP000196228">
    <property type="component" value="Chromosome"/>
</dbReference>
<keyword evidence="8" id="KW-0624">Polysaccharide degradation</keyword>
<keyword evidence="7" id="KW-0961">Cell wall biogenesis/degradation</keyword>
<dbReference type="SUPFAM" id="SSF49785">
    <property type="entry name" value="Galactose-binding domain-like"/>
    <property type="match status" value="2"/>
</dbReference>
<keyword evidence="5" id="KW-0119">Carbohydrate metabolism</keyword>
<evidence type="ECO:0000256" key="5">
    <source>
        <dbReference type="ARBA" id="ARBA00023277"/>
    </source>
</evidence>
<evidence type="ECO:0000259" key="10">
    <source>
        <dbReference type="PROSITE" id="PS50022"/>
    </source>
</evidence>
<evidence type="ECO:0000256" key="2">
    <source>
        <dbReference type="ARBA" id="ARBA00010730"/>
    </source>
</evidence>
<feature type="compositionally biased region" description="Basic and acidic residues" evidence="9">
    <location>
        <begin position="1"/>
        <end position="16"/>
    </location>
</feature>
<dbReference type="GO" id="GO:0052861">
    <property type="term" value="F:endo-1,3(4)-beta-glucanase activity"/>
    <property type="evidence" value="ECO:0007669"/>
    <property type="project" value="InterPro"/>
</dbReference>
<evidence type="ECO:0000313" key="12">
    <source>
        <dbReference type="Proteomes" id="UP000196228"/>
    </source>
</evidence>
<dbReference type="GO" id="GO:0000272">
    <property type="term" value="P:polysaccharide catabolic process"/>
    <property type="evidence" value="ECO:0007669"/>
    <property type="project" value="UniProtKB-KW"/>
</dbReference>
<dbReference type="PROSITE" id="PS50022">
    <property type="entry name" value="FA58C_3"/>
    <property type="match status" value="2"/>
</dbReference>
<dbReference type="PANTHER" id="PTHR31983">
    <property type="entry name" value="ENDO-1,3(4)-BETA-GLUCANASE 1"/>
    <property type="match status" value="1"/>
</dbReference>
<name>A0A1Y0HTK6_CELCE</name>
<comment type="similarity">
    <text evidence="2">Belongs to the glycosyl hydrolase 81 family.</text>
</comment>
<evidence type="ECO:0000256" key="6">
    <source>
        <dbReference type="ARBA" id="ARBA00023295"/>
    </source>
</evidence>
<dbReference type="Gene3D" id="2.60.40.1080">
    <property type="match status" value="2"/>
</dbReference>
<feature type="domain" description="F5/8 type C" evidence="10">
    <location>
        <begin position="1540"/>
        <end position="1674"/>
    </location>
</feature>
<protein>
    <recommendedName>
        <fullName evidence="3">glucan endo-1,3-beta-D-glucosidase</fullName>
        <ecNumber evidence="3">3.2.1.39</ecNumber>
    </recommendedName>
</protein>
<dbReference type="InterPro" id="IPR005200">
    <property type="entry name" value="Endo-beta-glucanase"/>
</dbReference>
<dbReference type="InterPro" id="IPR000421">
    <property type="entry name" value="FA58C"/>
</dbReference>
<dbReference type="InterPro" id="IPR040720">
    <property type="entry name" value="GH81_C"/>
</dbReference>
<keyword evidence="6" id="KW-0326">Glycosidase</keyword>
<reference evidence="11 12" key="1">
    <citation type="submission" date="2017-05" db="EMBL/GenBank/DDBJ databases">
        <authorList>
            <person name="Song R."/>
            <person name="Chenine A.L."/>
            <person name="Ruprecht R.M."/>
        </authorList>
    </citation>
    <scope>NUCLEOTIDE SEQUENCE [LARGE SCALE GENOMIC DNA]</scope>
    <source>
        <strain evidence="11 12">PSBB019</strain>
    </source>
</reference>
<dbReference type="InterPro" id="IPR008979">
    <property type="entry name" value="Galactose-bd-like_sf"/>
</dbReference>